<dbReference type="Gene3D" id="3.90.550.10">
    <property type="entry name" value="Spore Coat Polysaccharide Biosynthesis Protein SpsA, Chain A"/>
    <property type="match status" value="1"/>
</dbReference>
<dbReference type="InterPro" id="IPR005835">
    <property type="entry name" value="NTP_transferase_dom"/>
</dbReference>
<sequence>MKALILAAGYATRLYPLTENTPKPLLEVAGKTILDYIVEKLDQVNEIDEIIIVTNDKFAGHFQAWVDQADYSKPFKVINDGTLSNDSRLGAIGDIQFVVDQTGLHDDLMVLAGDNLFHFALSDFADFFTAKGTDVIAAYEESDHQQLLRSGVVKVDDNNQALAFEEKSSQPMSNLSVPTFYIFQADTLDLIQTYLDQGGNPDAPGHFIPYLIDHKPVNVYIFTGGRHDIGTVDSYRQVQALYEQS</sequence>
<dbReference type="InterPro" id="IPR029044">
    <property type="entry name" value="Nucleotide-diphossugar_trans"/>
</dbReference>
<dbReference type="EMBL" id="CP014163">
    <property type="protein sequence ID" value="AMB99065.1"/>
    <property type="molecule type" value="Genomic_DNA"/>
</dbReference>
<dbReference type="KEGG" id="auh:AWM75_03190"/>
<dbReference type="PANTHER" id="PTHR42883">
    <property type="entry name" value="GLUCOSE-1-PHOSPHATE THYMIDYLTRANSFERASE"/>
    <property type="match status" value="1"/>
</dbReference>
<dbReference type="AlphaFoldDB" id="A0A0X8FKN8"/>
<reference evidence="1 2" key="1">
    <citation type="journal article" date="2016" name="Genome Announc.">
        <title>Complete Genome Sequences of Aerococcus christensenii CCUG 28831T, Aerococcus sanguinicola CCUG 43001T, Aerococcus urinae CCUG 36881T, Aerococcus urinaeequi CCUG 28094T, Aerococcus urinaehominis CCUG 42038 BT, and Aerococcus viridans CCUG 4311T.</title>
        <authorList>
            <person name="Carkaci D."/>
            <person name="Dargis R."/>
            <person name="Nielsen X.C."/>
            <person name="Skovgaard O."/>
            <person name="Fuursted K."/>
            <person name="Christensen J.J."/>
        </authorList>
    </citation>
    <scope>NUCLEOTIDE SEQUENCE [LARGE SCALE GENOMIC DNA]</scope>
    <source>
        <strain evidence="1 2">CCUG42038B</strain>
    </source>
</reference>
<evidence type="ECO:0000313" key="2">
    <source>
        <dbReference type="Proteomes" id="UP000062260"/>
    </source>
</evidence>
<name>A0A0X8FKN8_9LACT</name>
<dbReference type="OrthoDB" id="9803871at2"/>
<keyword evidence="2" id="KW-1185">Reference proteome</keyword>
<dbReference type="Proteomes" id="UP000062260">
    <property type="component" value="Chromosome"/>
</dbReference>
<protein>
    <submittedName>
        <fullName evidence="1">Uncharacterized protein</fullName>
    </submittedName>
</protein>
<dbReference type="STRING" id="128944.AWM75_03190"/>
<dbReference type="SUPFAM" id="SSF53448">
    <property type="entry name" value="Nucleotide-diphospho-sugar transferases"/>
    <property type="match status" value="1"/>
</dbReference>
<proteinExistence type="predicted"/>
<accession>A0A0X8FKN8</accession>
<gene>
    <name evidence="1" type="ORF">AWM75_03190</name>
</gene>
<reference evidence="2" key="2">
    <citation type="submission" date="2016-01" db="EMBL/GenBank/DDBJ databases">
        <title>Six Aerococcus type strain genome sequencing and assembly using PacBio and Illumina Hiseq.</title>
        <authorList>
            <person name="Carkaci D."/>
            <person name="Dargis R."/>
            <person name="Nielsen X.C."/>
            <person name="Skovgaard O."/>
            <person name="Fuursted K."/>
            <person name="Christensen J.J."/>
        </authorList>
    </citation>
    <scope>NUCLEOTIDE SEQUENCE [LARGE SCALE GENOMIC DNA]</scope>
    <source>
        <strain evidence="2">CCUG42038B</strain>
    </source>
</reference>
<organism evidence="1 2">
    <name type="scientific">Aerococcus urinaehominis</name>
    <dbReference type="NCBI Taxonomy" id="128944"/>
    <lineage>
        <taxon>Bacteria</taxon>
        <taxon>Bacillati</taxon>
        <taxon>Bacillota</taxon>
        <taxon>Bacilli</taxon>
        <taxon>Lactobacillales</taxon>
        <taxon>Aerococcaceae</taxon>
        <taxon>Aerococcus</taxon>
    </lineage>
</organism>
<evidence type="ECO:0000313" key="1">
    <source>
        <dbReference type="EMBL" id="AMB99065.1"/>
    </source>
</evidence>
<dbReference type="CDD" id="cd04181">
    <property type="entry name" value="NTP_transferase"/>
    <property type="match status" value="1"/>
</dbReference>
<dbReference type="PANTHER" id="PTHR42883:SF2">
    <property type="entry name" value="THYMIDYLYLTRANSFERASE"/>
    <property type="match status" value="1"/>
</dbReference>
<dbReference type="Pfam" id="PF00483">
    <property type="entry name" value="NTP_transferase"/>
    <property type="match status" value="1"/>
</dbReference>
<dbReference type="RefSeq" id="WP_067978139.1">
    <property type="nucleotide sequence ID" value="NZ_CP014163.1"/>
</dbReference>